<feature type="region of interest" description="Disordered" evidence="1">
    <location>
        <begin position="32"/>
        <end position="66"/>
    </location>
</feature>
<sequence>MSNLPAVQDNDETSTHCLYMWKADSAMPYRPMYQDHGSNINGRGDNSNSTAEPNSQAGHGEEKRNNDMPVFSCFPNIPKEIRLNIWELVACGDPKTVDIWAHLKLGITSDELTWSQYVPEEYLKYMTLSQAKNVPPILHVCHEARTIGLKFYTPEVETKGAFNLPNNLDRVVTPRIWNRGFWHVASCGNGLETSSSRDGYIGLHHTDVNFIQQSNLIDYPGEIILYRFAEASFPKKVFGVPDSQPMSAYSLILSEPGILQSTRFWLTTRHVISNSLLHWMMNRKGDDWKRPNIELKVWGQPDCQLDLWDDTSPVRDYQTNEIGWTGLLSRLLQLNLTNCNLSKYHTTLSGFRHLPPTPPILQNHETAKYPNHNDTGVQVPLLPYASLYARSSIPSRLSSGNFRHSFVADLCRSPQPAQPVERSLEAADSTELHLGFLAGLEEHQSREQHEENAPKLITFTREQMGAMTREVYGMSREELIQHHDTKDLRSHVIARQVALLQWCEADDWLTKHLKENA</sequence>
<dbReference type="PANTHER" id="PTHR35910">
    <property type="entry name" value="2EXR DOMAIN-CONTAINING PROTEIN"/>
    <property type="match status" value="1"/>
</dbReference>
<comment type="caution">
    <text evidence="3">The sequence shown here is derived from an EMBL/GenBank/DDBJ whole genome shotgun (WGS) entry which is preliminary data.</text>
</comment>
<accession>A0A9N9LHA7</accession>
<gene>
    <name evidence="3" type="ORF">HYALB_00007597</name>
</gene>
<feature type="compositionally biased region" description="Polar residues" evidence="1">
    <location>
        <begin position="36"/>
        <end position="57"/>
    </location>
</feature>
<dbReference type="PANTHER" id="PTHR35910:SF6">
    <property type="entry name" value="2EXR DOMAIN-CONTAINING PROTEIN"/>
    <property type="match status" value="1"/>
</dbReference>
<name>A0A9N9LHA7_9HELO</name>
<evidence type="ECO:0000313" key="4">
    <source>
        <dbReference type="Proteomes" id="UP000701801"/>
    </source>
</evidence>
<dbReference type="AlphaFoldDB" id="A0A9N9LHA7"/>
<dbReference type="OrthoDB" id="3561020at2759"/>
<evidence type="ECO:0000259" key="2">
    <source>
        <dbReference type="Pfam" id="PF20150"/>
    </source>
</evidence>
<organism evidence="3 4">
    <name type="scientific">Hymenoscyphus albidus</name>
    <dbReference type="NCBI Taxonomy" id="595503"/>
    <lineage>
        <taxon>Eukaryota</taxon>
        <taxon>Fungi</taxon>
        <taxon>Dikarya</taxon>
        <taxon>Ascomycota</taxon>
        <taxon>Pezizomycotina</taxon>
        <taxon>Leotiomycetes</taxon>
        <taxon>Helotiales</taxon>
        <taxon>Helotiaceae</taxon>
        <taxon>Hymenoscyphus</taxon>
    </lineage>
</organism>
<dbReference type="Proteomes" id="UP000701801">
    <property type="component" value="Unassembled WGS sequence"/>
</dbReference>
<evidence type="ECO:0000256" key="1">
    <source>
        <dbReference type="SAM" id="MobiDB-lite"/>
    </source>
</evidence>
<keyword evidence="4" id="KW-1185">Reference proteome</keyword>
<dbReference type="Pfam" id="PF20150">
    <property type="entry name" value="2EXR"/>
    <property type="match status" value="1"/>
</dbReference>
<evidence type="ECO:0000313" key="3">
    <source>
        <dbReference type="EMBL" id="CAG8973120.1"/>
    </source>
</evidence>
<protein>
    <recommendedName>
        <fullName evidence="2">2EXR domain-containing protein</fullName>
    </recommendedName>
</protein>
<feature type="domain" description="2EXR" evidence="2">
    <location>
        <begin position="71"/>
        <end position="160"/>
    </location>
</feature>
<dbReference type="EMBL" id="CAJVRM010000063">
    <property type="protein sequence ID" value="CAG8973120.1"/>
    <property type="molecule type" value="Genomic_DNA"/>
</dbReference>
<reference evidence="3" key="1">
    <citation type="submission" date="2021-07" db="EMBL/GenBank/DDBJ databases">
        <authorList>
            <person name="Durling M."/>
        </authorList>
    </citation>
    <scope>NUCLEOTIDE SEQUENCE</scope>
</reference>
<dbReference type="InterPro" id="IPR045518">
    <property type="entry name" value="2EXR"/>
</dbReference>
<proteinExistence type="predicted"/>